<organism evidence="2 3">
    <name type="scientific">Daphnia galeata</name>
    <dbReference type="NCBI Taxonomy" id="27404"/>
    <lineage>
        <taxon>Eukaryota</taxon>
        <taxon>Metazoa</taxon>
        <taxon>Ecdysozoa</taxon>
        <taxon>Arthropoda</taxon>
        <taxon>Crustacea</taxon>
        <taxon>Branchiopoda</taxon>
        <taxon>Diplostraca</taxon>
        <taxon>Cladocera</taxon>
        <taxon>Anomopoda</taxon>
        <taxon>Daphniidae</taxon>
        <taxon>Daphnia</taxon>
    </lineage>
</organism>
<proteinExistence type="predicted"/>
<keyword evidence="3" id="KW-1185">Reference proteome</keyword>
<reference evidence="2" key="1">
    <citation type="submission" date="2021-11" db="EMBL/GenBank/DDBJ databases">
        <authorList>
            <person name="Schell T."/>
        </authorList>
    </citation>
    <scope>NUCLEOTIDE SEQUENCE</scope>
    <source>
        <strain evidence="2">M5</strain>
    </source>
</reference>
<dbReference type="InterPro" id="IPR000488">
    <property type="entry name" value="Death_dom"/>
</dbReference>
<dbReference type="EMBL" id="CAKKLH010000314">
    <property type="protein sequence ID" value="CAH0111504.1"/>
    <property type="molecule type" value="Genomic_DNA"/>
</dbReference>
<dbReference type="Proteomes" id="UP000789390">
    <property type="component" value="Unassembled WGS sequence"/>
</dbReference>
<evidence type="ECO:0000313" key="2">
    <source>
        <dbReference type="EMBL" id="CAH0111504.1"/>
    </source>
</evidence>
<evidence type="ECO:0000313" key="3">
    <source>
        <dbReference type="Proteomes" id="UP000789390"/>
    </source>
</evidence>
<name>A0A8J2RYN3_9CRUS</name>
<feature type="domain" description="DED" evidence="1">
    <location>
        <begin position="26"/>
        <end position="93"/>
    </location>
</feature>
<dbReference type="GO" id="GO:0042981">
    <property type="term" value="P:regulation of apoptotic process"/>
    <property type="evidence" value="ECO:0007669"/>
    <property type="project" value="InterPro"/>
</dbReference>
<gene>
    <name evidence="2" type="ORF">DGAL_LOCUS15151</name>
</gene>
<dbReference type="AlphaFoldDB" id="A0A8J2RYN3"/>
<accession>A0A8J2RYN3</accession>
<protein>
    <recommendedName>
        <fullName evidence="1">DED domain-containing protein</fullName>
    </recommendedName>
</protein>
<sequence>MLPTRDIRNPYSVLIEDVVKLHLAALTEKELKDAVEHFRHKIQSNRVMSYIKDIYSLVSILEARNVLNPQNVDALLDLSKIVNRPLAARRIEDYKKHREIVIRPPSPIPVPKPGNTIDFLSPSRDKLTDKVFIEVAKLLGRDVYSFARALPFDFSESELQAVKSQSNGDLQEVTLKILKIFRQRSPNIDHIQTITQALNTIKRSEIRRKIELIVSPDLRCS</sequence>
<dbReference type="GO" id="GO:0007165">
    <property type="term" value="P:signal transduction"/>
    <property type="evidence" value="ECO:0007669"/>
    <property type="project" value="InterPro"/>
</dbReference>
<comment type="caution">
    <text evidence="2">The sequence shown here is derived from an EMBL/GenBank/DDBJ whole genome shotgun (WGS) entry which is preliminary data.</text>
</comment>
<dbReference type="SMART" id="SM00005">
    <property type="entry name" value="DEATH"/>
    <property type="match status" value="1"/>
</dbReference>
<dbReference type="SUPFAM" id="SSF47986">
    <property type="entry name" value="DEATH domain"/>
    <property type="match status" value="1"/>
</dbReference>
<dbReference type="Gene3D" id="1.10.533.10">
    <property type="entry name" value="Death Domain, Fas"/>
    <property type="match status" value="2"/>
</dbReference>
<dbReference type="Pfam" id="PF00531">
    <property type="entry name" value="Death"/>
    <property type="match status" value="1"/>
</dbReference>
<dbReference type="PROSITE" id="PS50168">
    <property type="entry name" value="DED"/>
    <property type="match status" value="1"/>
</dbReference>
<dbReference type="InterPro" id="IPR001875">
    <property type="entry name" value="DED_dom"/>
</dbReference>
<dbReference type="CDD" id="cd01670">
    <property type="entry name" value="Death"/>
    <property type="match status" value="1"/>
</dbReference>
<dbReference type="InterPro" id="IPR011029">
    <property type="entry name" value="DEATH-like_dom_sf"/>
</dbReference>
<dbReference type="OrthoDB" id="100767at2759"/>
<evidence type="ECO:0000259" key="1">
    <source>
        <dbReference type="PROSITE" id="PS50168"/>
    </source>
</evidence>